<keyword evidence="3" id="KW-1185">Reference proteome</keyword>
<protein>
    <submittedName>
        <fullName evidence="2">Conjugal transfer protein TraO</fullName>
    </submittedName>
</protein>
<dbReference type="AlphaFoldDB" id="A0A7X4HDD6"/>
<dbReference type="RefSeq" id="WP_161073188.1">
    <property type="nucleotide sequence ID" value="NZ_WWCU01000017.1"/>
</dbReference>
<evidence type="ECO:0000313" key="2">
    <source>
        <dbReference type="EMBL" id="MYN08884.1"/>
    </source>
</evidence>
<evidence type="ECO:0000259" key="1">
    <source>
        <dbReference type="Pfam" id="PF18790"/>
    </source>
</evidence>
<evidence type="ECO:0000313" key="3">
    <source>
        <dbReference type="Proteomes" id="UP000450676"/>
    </source>
</evidence>
<organism evidence="2 3">
    <name type="scientific">Pseudoduganella aquatica</name>
    <dbReference type="NCBI Taxonomy" id="2660641"/>
    <lineage>
        <taxon>Bacteria</taxon>
        <taxon>Pseudomonadati</taxon>
        <taxon>Pseudomonadota</taxon>
        <taxon>Betaproteobacteria</taxon>
        <taxon>Burkholderiales</taxon>
        <taxon>Oxalobacteraceae</taxon>
        <taxon>Telluria group</taxon>
        <taxon>Pseudoduganella</taxon>
    </lineage>
</organism>
<reference evidence="2 3" key="1">
    <citation type="submission" date="2019-12" db="EMBL/GenBank/DDBJ databases">
        <title>Novel species isolated from a subtropical stream in China.</title>
        <authorList>
            <person name="Lu H."/>
        </authorList>
    </citation>
    <scope>NUCLEOTIDE SEQUENCE [LARGE SCALE GENOMIC DNA]</scope>
    <source>
        <strain evidence="2 3">FT127W</strain>
    </source>
</reference>
<feature type="domain" description="KfrB" evidence="1">
    <location>
        <begin position="51"/>
        <end position="99"/>
    </location>
</feature>
<name>A0A7X4HDD6_9BURK</name>
<comment type="caution">
    <text evidence="2">The sequence shown here is derived from an EMBL/GenBank/DDBJ whole genome shotgun (WGS) entry which is preliminary data.</text>
</comment>
<dbReference type="EMBL" id="WWCU01000017">
    <property type="protein sequence ID" value="MYN08884.1"/>
    <property type="molecule type" value="Genomic_DNA"/>
</dbReference>
<proteinExistence type="predicted"/>
<sequence>MKQRILVMNGQRLVQSEYDNEWVTTKVGKAGQIPPGIYNISGAVAASKDKTYDGVVLHTDHEHVYQQVGQTCVRHSSHDFPKSPSVGANIAVRYDADRAFASEAAIKQSKGVKR</sequence>
<accession>A0A7X4HDD6</accession>
<gene>
    <name evidence="2" type="ORF">GTP77_16255</name>
</gene>
<dbReference type="Proteomes" id="UP000450676">
    <property type="component" value="Unassembled WGS sequence"/>
</dbReference>
<dbReference type="Pfam" id="PF18790">
    <property type="entry name" value="KfrB"/>
    <property type="match status" value="1"/>
</dbReference>
<dbReference type="InterPro" id="IPR040782">
    <property type="entry name" value="KfrB"/>
</dbReference>